<dbReference type="STRING" id="197461.A3843_12905"/>
<evidence type="ECO:0000259" key="2">
    <source>
        <dbReference type="Pfam" id="PF17930"/>
    </source>
</evidence>
<comment type="caution">
    <text evidence="3">The sequence shown here is derived from an EMBL/GenBank/DDBJ whole genome shotgun (WGS) entry which is preliminary data.</text>
</comment>
<dbReference type="Pfam" id="PF06230">
    <property type="entry name" value="LpxI_C"/>
    <property type="match status" value="1"/>
</dbReference>
<dbReference type="AlphaFoldDB" id="A0A1U7JFR9"/>
<keyword evidence="3" id="KW-0808">Transferase</keyword>
<evidence type="ECO:0000259" key="1">
    <source>
        <dbReference type="Pfam" id="PF06230"/>
    </source>
</evidence>
<evidence type="ECO:0000313" key="4">
    <source>
        <dbReference type="Proteomes" id="UP000185783"/>
    </source>
</evidence>
<dbReference type="InterPro" id="IPR053174">
    <property type="entry name" value="LpxI"/>
</dbReference>
<keyword evidence="4" id="KW-1185">Reference proteome</keyword>
<sequence length="287" mass="30026">MDALGPIAVVAGGGRLPAQVIRAAELSGREVITIAIKGEADASLSAFDPVVLGWGQIGKLFDTIHQAGAKEVVLIGSVTRRPDFTSIVGDLGTMRRLPRILSALVGGDDSLLVRVMGIFEREGLRVIGAHELAPELLASGGVMAGPYPDDQDNLAVKLGVEAVRMLGALDIGQAAIAVGTRVVAVEGAEGTDAMLVRCRDLRENGRVRAKGRAGVLVKCAKPDQDLRVDLPTVGPDTVRRAQAAQLKGIAVEAGRVLISDREETLAVCNELGIFLLGIEARAKEPTP</sequence>
<dbReference type="Gene3D" id="3.40.140.80">
    <property type="match status" value="1"/>
</dbReference>
<gene>
    <name evidence="3" type="ORF">A3843_12905</name>
</gene>
<accession>A0A1U7JFR9</accession>
<proteinExistence type="predicted"/>
<name>A0A1U7JFR9_9HYPH</name>
<dbReference type="GO" id="GO:0016779">
    <property type="term" value="F:nucleotidyltransferase activity"/>
    <property type="evidence" value="ECO:0007669"/>
    <property type="project" value="UniProtKB-KW"/>
</dbReference>
<dbReference type="InterPro" id="IPR043167">
    <property type="entry name" value="LpxI_C_sf"/>
</dbReference>
<dbReference type="InterPro" id="IPR041255">
    <property type="entry name" value="LpxI_N"/>
</dbReference>
<dbReference type="InterPro" id="IPR010415">
    <property type="entry name" value="LpxI_C"/>
</dbReference>
<dbReference type="PANTHER" id="PTHR39962:SF1">
    <property type="entry name" value="LPXI FAMILY PROTEIN"/>
    <property type="match status" value="1"/>
</dbReference>
<keyword evidence="3" id="KW-0548">Nucleotidyltransferase</keyword>
<dbReference type="Pfam" id="PF17930">
    <property type="entry name" value="LpxI_N"/>
    <property type="match status" value="1"/>
</dbReference>
<feature type="domain" description="LpxI C-terminal" evidence="1">
    <location>
        <begin position="141"/>
        <end position="275"/>
    </location>
</feature>
<dbReference type="Gene3D" id="3.40.50.20">
    <property type="match status" value="1"/>
</dbReference>
<protein>
    <submittedName>
        <fullName evidence="3">Phosphatidate cytidylyltransferase</fullName>
    </submittedName>
</protein>
<feature type="domain" description="LpxI N-terminal" evidence="2">
    <location>
        <begin position="7"/>
        <end position="136"/>
    </location>
</feature>
<dbReference type="PANTHER" id="PTHR39962">
    <property type="entry name" value="BLL4848 PROTEIN"/>
    <property type="match status" value="1"/>
</dbReference>
<evidence type="ECO:0000313" key="3">
    <source>
        <dbReference type="EMBL" id="OKL43534.1"/>
    </source>
</evidence>
<dbReference type="RefSeq" id="WP_028480921.1">
    <property type="nucleotide sequence ID" value="NZ_LVVZ01000019.1"/>
</dbReference>
<reference evidence="3 4" key="1">
    <citation type="submission" date="2016-03" db="EMBL/GenBank/DDBJ databases">
        <title>Genome sequence of Nesiotobacter sp. nov., a moderately halophilic alphaproteobacterium isolated from the Yellow Sea, China.</title>
        <authorList>
            <person name="Zhang G."/>
            <person name="Zhang R."/>
        </authorList>
    </citation>
    <scope>NUCLEOTIDE SEQUENCE [LARGE SCALE GENOMIC DNA]</scope>
    <source>
        <strain evidence="3 4">WB1-6</strain>
    </source>
</reference>
<organism evidence="3 4">
    <name type="scientific">Pseudovibrio exalbescens</name>
    <dbReference type="NCBI Taxonomy" id="197461"/>
    <lineage>
        <taxon>Bacteria</taxon>
        <taxon>Pseudomonadati</taxon>
        <taxon>Pseudomonadota</taxon>
        <taxon>Alphaproteobacteria</taxon>
        <taxon>Hyphomicrobiales</taxon>
        <taxon>Stappiaceae</taxon>
        <taxon>Pseudovibrio</taxon>
    </lineage>
</organism>
<dbReference type="Proteomes" id="UP000185783">
    <property type="component" value="Unassembled WGS sequence"/>
</dbReference>
<dbReference type="EMBL" id="LVVZ01000019">
    <property type="protein sequence ID" value="OKL43534.1"/>
    <property type="molecule type" value="Genomic_DNA"/>
</dbReference>